<evidence type="ECO:0008006" key="9">
    <source>
        <dbReference type="Google" id="ProtNLM"/>
    </source>
</evidence>
<proteinExistence type="inferred from homology"/>
<comment type="caution">
    <text evidence="8">The sequence shown here is derived from an EMBL/GenBank/DDBJ whole genome shotgun (WGS) entry which is preliminary data.</text>
</comment>
<comment type="similarity">
    <text evidence="2 7">Belongs to the cytochrome P450 family.</text>
</comment>
<dbReference type="EMBL" id="JAFIQS010000014">
    <property type="protein sequence ID" value="KAG5163611.1"/>
    <property type="molecule type" value="Genomic_DNA"/>
</dbReference>
<evidence type="ECO:0000313" key="8">
    <source>
        <dbReference type="EMBL" id="KAG5163611.1"/>
    </source>
</evidence>
<keyword evidence="7" id="KW-0503">Monooxygenase</keyword>
<accession>A0A8H8CFF9</accession>
<reference evidence="8" key="1">
    <citation type="submission" date="2021-02" db="EMBL/GenBank/DDBJ databases">
        <title>Psilocybe cubensis genome.</title>
        <authorList>
            <person name="Mckernan K.J."/>
            <person name="Crawford S."/>
            <person name="Trippe A."/>
            <person name="Kane L.T."/>
            <person name="Mclaughlin S."/>
        </authorList>
    </citation>
    <scope>NUCLEOTIDE SEQUENCE [LARGE SCALE GENOMIC DNA]</scope>
    <source>
        <strain evidence="8">MGC-MH-2018</strain>
    </source>
</reference>
<organism evidence="8">
    <name type="scientific">Psilocybe cubensis</name>
    <name type="common">Psychedelic mushroom</name>
    <name type="synonym">Stropharia cubensis</name>
    <dbReference type="NCBI Taxonomy" id="181762"/>
    <lineage>
        <taxon>Eukaryota</taxon>
        <taxon>Fungi</taxon>
        <taxon>Dikarya</taxon>
        <taxon>Basidiomycota</taxon>
        <taxon>Agaricomycotina</taxon>
        <taxon>Agaricomycetes</taxon>
        <taxon>Agaricomycetidae</taxon>
        <taxon>Agaricales</taxon>
        <taxon>Agaricineae</taxon>
        <taxon>Strophariaceae</taxon>
        <taxon>Psilocybe</taxon>
    </lineage>
</organism>
<feature type="binding site" description="axial binding residue" evidence="6">
    <location>
        <position position="368"/>
    </location>
    <ligand>
        <name>heme</name>
        <dbReference type="ChEBI" id="CHEBI:30413"/>
    </ligand>
    <ligandPart>
        <name>Fe</name>
        <dbReference type="ChEBI" id="CHEBI:18248"/>
    </ligandPart>
</feature>
<evidence type="ECO:0000256" key="7">
    <source>
        <dbReference type="RuleBase" id="RU000461"/>
    </source>
</evidence>
<evidence type="ECO:0000256" key="5">
    <source>
        <dbReference type="ARBA" id="ARBA00023004"/>
    </source>
</evidence>
<gene>
    <name evidence="8" type="ORF">JR316_011391</name>
</gene>
<name>A0A8H8CFF9_PSICU</name>
<keyword evidence="3 6" id="KW-0479">Metal-binding</keyword>
<dbReference type="InterPro" id="IPR036396">
    <property type="entry name" value="Cyt_P450_sf"/>
</dbReference>
<dbReference type="GO" id="GO:0020037">
    <property type="term" value="F:heme binding"/>
    <property type="evidence" value="ECO:0007669"/>
    <property type="project" value="InterPro"/>
</dbReference>
<dbReference type="GO" id="GO:0016705">
    <property type="term" value="F:oxidoreductase activity, acting on paired donors, with incorporation or reduction of molecular oxygen"/>
    <property type="evidence" value="ECO:0007669"/>
    <property type="project" value="InterPro"/>
</dbReference>
<dbReference type="InterPro" id="IPR001128">
    <property type="entry name" value="Cyt_P450"/>
</dbReference>
<protein>
    <recommendedName>
        <fullName evidence="9">Cytochrome P450</fullName>
    </recommendedName>
</protein>
<dbReference type="CDD" id="cd11041">
    <property type="entry name" value="CYP503A1-like"/>
    <property type="match status" value="1"/>
</dbReference>
<keyword evidence="6 7" id="KW-0349">Heme</keyword>
<keyword evidence="5 6" id="KW-0408">Iron</keyword>
<evidence type="ECO:0000256" key="2">
    <source>
        <dbReference type="ARBA" id="ARBA00010617"/>
    </source>
</evidence>
<evidence type="ECO:0000256" key="4">
    <source>
        <dbReference type="ARBA" id="ARBA00023002"/>
    </source>
</evidence>
<dbReference type="AlphaFoldDB" id="A0A8H8CFF9"/>
<comment type="cofactor">
    <cofactor evidence="1 6">
        <name>heme</name>
        <dbReference type="ChEBI" id="CHEBI:30413"/>
    </cofactor>
</comment>
<dbReference type="PROSITE" id="PS00086">
    <property type="entry name" value="CYTOCHROME_P450"/>
    <property type="match status" value="1"/>
</dbReference>
<sequence length="423" mass="48510">MSRWIVVVSGPQMLDDIRRATDDQLSFREAIAEVVQTDYMIGPQIRRDPYHVNSVRMQLTRNLGVRFDDIKDEIFAAFKDLISTADHEWTEVPAYRTVVKVVCRTSNRLFVGLPLCRDPDFKELTEQFTMHVILGGQILNLFPMMLKPIIGRFLTRVPSNIKRMVHHTGPLVQAQLDQEKSTEGNSEAPTKNNLISWLLEEAKGEQRTVQDIALRLLTINFASIHTTSMALTNILYDLATYPEYVEPMREEVERIIESEGWTKSSMGKMRKLDSFVKESQRLAIGSQSIRRKTLKDFTFSNGLTVPADTHIVVATRPTHLDEGNYEDPDKFNGFRFAHIREAEGEGVKHQMVYLSPDYVLFGTGRHACPGRFFAVNELKAMLAFVLQNYDVKLSESERPKEQWLQGQCSPNKTAKLLFRKRVL</sequence>
<keyword evidence="4 7" id="KW-0560">Oxidoreductase</keyword>
<dbReference type="GO" id="GO:0005506">
    <property type="term" value="F:iron ion binding"/>
    <property type="evidence" value="ECO:0007669"/>
    <property type="project" value="InterPro"/>
</dbReference>
<dbReference type="PRINTS" id="PR00465">
    <property type="entry name" value="EP450IV"/>
</dbReference>
<dbReference type="SUPFAM" id="SSF48264">
    <property type="entry name" value="Cytochrome P450"/>
    <property type="match status" value="1"/>
</dbReference>
<dbReference type="GO" id="GO:0004497">
    <property type="term" value="F:monooxygenase activity"/>
    <property type="evidence" value="ECO:0007669"/>
    <property type="project" value="UniProtKB-KW"/>
</dbReference>
<evidence type="ECO:0000256" key="6">
    <source>
        <dbReference type="PIRSR" id="PIRSR602403-1"/>
    </source>
</evidence>
<dbReference type="Pfam" id="PF00067">
    <property type="entry name" value="p450"/>
    <property type="match status" value="1"/>
</dbReference>
<dbReference type="InterPro" id="IPR017972">
    <property type="entry name" value="Cyt_P450_CS"/>
</dbReference>
<evidence type="ECO:0000256" key="1">
    <source>
        <dbReference type="ARBA" id="ARBA00001971"/>
    </source>
</evidence>
<evidence type="ECO:0000256" key="3">
    <source>
        <dbReference type="ARBA" id="ARBA00022723"/>
    </source>
</evidence>
<dbReference type="Gene3D" id="1.10.630.10">
    <property type="entry name" value="Cytochrome P450"/>
    <property type="match status" value="1"/>
</dbReference>
<dbReference type="PANTHER" id="PTHR46206">
    <property type="entry name" value="CYTOCHROME P450"/>
    <property type="match status" value="1"/>
</dbReference>
<dbReference type="InterPro" id="IPR002403">
    <property type="entry name" value="Cyt_P450_E_grp-IV"/>
</dbReference>